<organism evidence="1 2">
    <name type="scientific">Manduca sexta</name>
    <name type="common">Tobacco hawkmoth</name>
    <name type="synonym">Tobacco hornworm</name>
    <dbReference type="NCBI Taxonomy" id="7130"/>
    <lineage>
        <taxon>Eukaryota</taxon>
        <taxon>Metazoa</taxon>
        <taxon>Ecdysozoa</taxon>
        <taxon>Arthropoda</taxon>
        <taxon>Hexapoda</taxon>
        <taxon>Insecta</taxon>
        <taxon>Pterygota</taxon>
        <taxon>Neoptera</taxon>
        <taxon>Endopterygota</taxon>
        <taxon>Lepidoptera</taxon>
        <taxon>Glossata</taxon>
        <taxon>Ditrysia</taxon>
        <taxon>Bombycoidea</taxon>
        <taxon>Sphingidae</taxon>
        <taxon>Sphinginae</taxon>
        <taxon>Sphingini</taxon>
        <taxon>Manduca</taxon>
    </lineage>
</organism>
<sequence length="148" mass="17202">MPFVKNNAYPKLPFAEDTIQNDFYIYYNLQDLMSDRELFSETTKRCRTIGILQSISGKFFLTDLDSPCAHSEHLLRVSMIYLKSPPQSTVVPYPVQVFGSLQWRNRPVIYAKLLQVLNPSMAIRLRDTLQAVTSKHLARTDEEYQEHT</sequence>
<dbReference type="EMBL" id="JH668556">
    <property type="protein sequence ID" value="KAG6457748.1"/>
    <property type="molecule type" value="Genomic_DNA"/>
</dbReference>
<dbReference type="Proteomes" id="UP000791440">
    <property type="component" value="Unassembled WGS sequence"/>
</dbReference>
<reference evidence="1" key="1">
    <citation type="journal article" date="2016" name="Insect Biochem. Mol. Biol.">
        <title>Multifaceted biological insights from a draft genome sequence of the tobacco hornworm moth, Manduca sexta.</title>
        <authorList>
            <person name="Kanost M.R."/>
            <person name="Arrese E.L."/>
            <person name="Cao X."/>
            <person name="Chen Y.R."/>
            <person name="Chellapilla S."/>
            <person name="Goldsmith M.R."/>
            <person name="Grosse-Wilde E."/>
            <person name="Heckel D.G."/>
            <person name="Herndon N."/>
            <person name="Jiang H."/>
            <person name="Papanicolaou A."/>
            <person name="Qu J."/>
            <person name="Soulages J.L."/>
            <person name="Vogel H."/>
            <person name="Walters J."/>
            <person name="Waterhouse R.M."/>
            <person name="Ahn S.J."/>
            <person name="Almeida F.C."/>
            <person name="An C."/>
            <person name="Aqrawi P."/>
            <person name="Bretschneider A."/>
            <person name="Bryant W.B."/>
            <person name="Bucks S."/>
            <person name="Chao H."/>
            <person name="Chevignon G."/>
            <person name="Christen J.M."/>
            <person name="Clarke D.F."/>
            <person name="Dittmer N.T."/>
            <person name="Ferguson L.C.F."/>
            <person name="Garavelou S."/>
            <person name="Gordon K.H.J."/>
            <person name="Gunaratna R.T."/>
            <person name="Han Y."/>
            <person name="Hauser F."/>
            <person name="He Y."/>
            <person name="Heidel-Fischer H."/>
            <person name="Hirsh A."/>
            <person name="Hu Y."/>
            <person name="Jiang H."/>
            <person name="Kalra D."/>
            <person name="Klinner C."/>
            <person name="Konig C."/>
            <person name="Kovar C."/>
            <person name="Kroll A.R."/>
            <person name="Kuwar S.S."/>
            <person name="Lee S.L."/>
            <person name="Lehman R."/>
            <person name="Li K."/>
            <person name="Li Z."/>
            <person name="Liang H."/>
            <person name="Lovelace S."/>
            <person name="Lu Z."/>
            <person name="Mansfield J.H."/>
            <person name="McCulloch K.J."/>
            <person name="Mathew T."/>
            <person name="Morton B."/>
            <person name="Muzny D.M."/>
            <person name="Neunemann D."/>
            <person name="Ongeri F."/>
            <person name="Pauchet Y."/>
            <person name="Pu L.L."/>
            <person name="Pyrousis I."/>
            <person name="Rao X.J."/>
            <person name="Redding A."/>
            <person name="Roesel C."/>
            <person name="Sanchez-Gracia A."/>
            <person name="Schaack S."/>
            <person name="Shukla A."/>
            <person name="Tetreau G."/>
            <person name="Wang Y."/>
            <person name="Xiong G.H."/>
            <person name="Traut W."/>
            <person name="Walsh T.K."/>
            <person name="Worley K.C."/>
            <person name="Wu D."/>
            <person name="Wu W."/>
            <person name="Wu Y.Q."/>
            <person name="Zhang X."/>
            <person name="Zou Z."/>
            <person name="Zucker H."/>
            <person name="Briscoe A.D."/>
            <person name="Burmester T."/>
            <person name="Clem R.J."/>
            <person name="Feyereisen R."/>
            <person name="Grimmelikhuijzen C.J.P."/>
            <person name="Hamodrakas S.J."/>
            <person name="Hansson B.S."/>
            <person name="Huguet E."/>
            <person name="Jermiin L.S."/>
            <person name="Lan Q."/>
            <person name="Lehman H.K."/>
            <person name="Lorenzen M."/>
            <person name="Merzendorfer H."/>
            <person name="Michalopoulos I."/>
            <person name="Morton D.B."/>
            <person name="Muthukrishnan S."/>
            <person name="Oakeshott J.G."/>
            <person name="Palmer W."/>
            <person name="Park Y."/>
            <person name="Passarelli A.L."/>
            <person name="Rozas J."/>
            <person name="Schwartz L.M."/>
            <person name="Smith W."/>
            <person name="Southgate A."/>
            <person name="Vilcinskas A."/>
            <person name="Vogt R."/>
            <person name="Wang P."/>
            <person name="Werren J."/>
            <person name="Yu X.Q."/>
            <person name="Zhou J.J."/>
            <person name="Brown S.J."/>
            <person name="Scherer S.E."/>
            <person name="Richards S."/>
            <person name="Blissard G.W."/>
        </authorList>
    </citation>
    <scope>NUCLEOTIDE SEQUENCE</scope>
</reference>
<name>A0A921ZHN0_MANSE</name>
<gene>
    <name evidence="1" type="ORF">O3G_MSEX010471</name>
</gene>
<dbReference type="OrthoDB" id="7433834at2759"/>
<reference evidence="1" key="2">
    <citation type="submission" date="2020-12" db="EMBL/GenBank/DDBJ databases">
        <authorList>
            <person name="Kanost M."/>
        </authorList>
    </citation>
    <scope>NUCLEOTIDE SEQUENCE</scope>
</reference>
<evidence type="ECO:0000313" key="1">
    <source>
        <dbReference type="EMBL" id="KAG6457748.1"/>
    </source>
</evidence>
<comment type="caution">
    <text evidence="1">The sequence shown here is derived from an EMBL/GenBank/DDBJ whole genome shotgun (WGS) entry which is preliminary data.</text>
</comment>
<accession>A0A921ZHN0</accession>
<evidence type="ECO:0000313" key="2">
    <source>
        <dbReference type="Proteomes" id="UP000791440"/>
    </source>
</evidence>
<keyword evidence="2" id="KW-1185">Reference proteome</keyword>
<dbReference type="AlphaFoldDB" id="A0A921ZHN0"/>
<protein>
    <submittedName>
        <fullName evidence="1">Uncharacterized protein</fullName>
    </submittedName>
</protein>
<proteinExistence type="predicted"/>